<dbReference type="EMBL" id="JAPTMY010000008">
    <property type="protein sequence ID" value="MCZ0857455.1"/>
    <property type="molecule type" value="Genomic_DNA"/>
</dbReference>
<accession>A0ABT4I6V4</accession>
<keyword evidence="1" id="KW-0378">Hydrolase</keyword>
<name>A0ABT4I6V4_9ACTO</name>
<dbReference type="Gene3D" id="3.20.20.80">
    <property type="entry name" value="Glycosidases"/>
    <property type="match status" value="1"/>
</dbReference>
<protein>
    <submittedName>
        <fullName evidence="1">Glycosidase</fullName>
    </submittedName>
</protein>
<gene>
    <name evidence="1" type="ORF">OHJ16_05285</name>
</gene>
<sequence>MTTTTTLVHRVYNGPLEWWRDGLVYEIGSAQVGAADLDAAHGILDHVASLGFNVVLVRPSRVPTDGDLSSFRSFAGRAHELGLRVIARISGALGPVTGAHARDANPIFIDQESGEEKLLQRAAAFLAEGADGVDLGTIVPPQVSAETDLDLLSEHLTLLQALVAEHVDDGLIGADVSADYPDALRHHLQDDWLHHLRDDALMLTRWEADSLTRHITHSLDEHDRFGAPPVWRYLPSYRLVRSTDPGDGYCWFETSDEERGRRSLALQALVLALPGAVYLRQGDEISLPDKDKPSSTQELARLINERSGDQGDQFGSPLSTVRHATYVRQEHALATGPFAFVVGLDWCPADVLTFLNRDILVLVNTSDRGVALPEQAQVLLASAALVQEDRRLLVPPTTTVWLQASTVA</sequence>
<keyword evidence="2" id="KW-1185">Reference proteome</keyword>
<dbReference type="Proteomes" id="UP001072034">
    <property type="component" value="Unassembled WGS sequence"/>
</dbReference>
<dbReference type="RefSeq" id="WP_043559224.1">
    <property type="nucleotide sequence ID" value="NZ_CAJPNG010000022.1"/>
</dbReference>
<proteinExistence type="predicted"/>
<keyword evidence="1" id="KW-0326">Glycosidase</keyword>
<dbReference type="GO" id="GO:0016798">
    <property type="term" value="F:hydrolase activity, acting on glycosyl bonds"/>
    <property type="evidence" value="ECO:0007669"/>
    <property type="project" value="UniProtKB-KW"/>
</dbReference>
<evidence type="ECO:0000313" key="2">
    <source>
        <dbReference type="Proteomes" id="UP001072034"/>
    </source>
</evidence>
<dbReference type="InterPro" id="IPR017853">
    <property type="entry name" value="GH"/>
</dbReference>
<evidence type="ECO:0000313" key="1">
    <source>
        <dbReference type="EMBL" id="MCZ0857455.1"/>
    </source>
</evidence>
<dbReference type="SUPFAM" id="SSF51445">
    <property type="entry name" value="(Trans)glycosidases"/>
    <property type="match status" value="1"/>
</dbReference>
<reference evidence="1" key="1">
    <citation type="submission" date="2022-10" db="EMBL/GenBank/DDBJ databases">
        <title>Genome sequence of Actinomyces israelii ATCC 10048.</title>
        <authorList>
            <person name="Watt R.M."/>
            <person name="Tong W.M."/>
        </authorList>
    </citation>
    <scope>NUCLEOTIDE SEQUENCE</scope>
    <source>
        <strain evidence="1">ATCC 10048</strain>
    </source>
</reference>
<comment type="caution">
    <text evidence="1">The sequence shown here is derived from an EMBL/GenBank/DDBJ whole genome shotgun (WGS) entry which is preliminary data.</text>
</comment>
<organism evidence="1 2">
    <name type="scientific">Actinomyces israelii</name>
    <dbReference type="NCBI Taxonomy" id="1659"/>
    <lineage>
        <taxon>Bacteria</taxon>
        <taxon>Bacillati</taxon>
        <taxon>Actinomycetota</taxon>
        <taxon>Actinomycetes</taxon>
        <taxon>Actinomycetales</taxon>
        <taxon>Actinomycetaceae</taxon>
        <taxon>Actinomyces</taxon>
    </lineage>
</organism>